<proteinExistence type="inferred from homology"/>
<dbReference type="Gene3D" id="3.40.50.720">
    <property type="entry name" value="NAD(P)-binding Rossmann-like Domain"/>
    <property type="match status" value="1"/>
</dbReference>
<dbReference type="InterPro" id="IPR020904">
    <property type="entry name" value="Sc_DH/Rdtase_CS"/>
</dbReference>
<gene>
    <name evidence="3" type="ORF">OL497_11040</name>
</gene>
<sequence>MDLQLKSKVAFVSGSTQGIGFAIAKGLLQEGATVIINGRIQEKVTAAIARLQQELPGAPVSGIAADFAHADQVTALLDKLPAIDILVNNVGVFELNDFFDIRDEEWTRFFEINVLSGIRLSRALLPGMLTRNQGRIIFISSEAGVNIPGNMIHYGMTKTAMLAVSRGLAQLTKNTAVTVNTILGGPTYSDGVATVVEQMAGAQQQPVADIKNNLMTTMNPTSLLQRFIEPEELAHLAVYLASPLSGATNGAALRADGGVLNSIL</sequence>
<dbReference type="PRINTS" id="PR00081">
    <property type="entry name" value="GDHRDH"/>
</dbReference>
<dbReference type="PRINTS" id="PR00080">
    <property type="entry name" value="SDRFAMILY"/>
</dbReference>
<evidence type="ECO:0000313" key="4">
    <source>
        <dbReference type="Proteomes" id="UP001207742"/>
    </source>
</evidence>
<comment type="similarity">
    <text evidence="1 2">Belongs to the short-chain dehydrogenases/reductases (SDR) family.</text>
</comment>
<dbReference type="PANTHER" id="PTHR43943">
    <property type="entry name" value="DEHYDROGENASE/REDUCTASE (SDR FAMILY) MEMBER 4"/>
    <property type="match status" value="1"/>
</dbReference>
<evidence type="ECO:0000313" key="3">
    <source>
        <dbReference type="EMBL" id="MCW3484431.1"/>
    </source>
</evidence>
<dbReference type="PANTHER" id="PTHR43943:SF2">
    <property type="entry name" value="DEHYDROGENASE_REDUCTASE 4"/>
    <property type="match status" value="1"/>
</dbReference>
<evidence type="ECO:0000256" key="1">
    <source>
        <dbReference type="ARBA" id="ARBA00006484"/>
    </source>
</evidence>
<reference evidence="3 4" key="1">
    <citation type="submission" date="2022-10" db="EMBL/GenBank/DDBJ databases">
        <title>Chitinophaga nivalis PC15 sp. nov., isolated from Pyeongchang county, South Korea.</title>
        <authorList>
            <person name="Trinh H.N."/>
        </authorList>
    </citation>
    <scope>NUCLEOTIDE SEQUENCE [LARGE SCALE GENOMIC DNA]</scope>
    <source>
        <strain evidence="3 4">PC14</strain>
    </source>
</reference>
<dbReference type="SUPFAM" id="SSF51735">
    <property type="entry name" value="NAD(P)-binding Rossmann-fold domains"/>
    <property type="match status" value="1"/>
</dbReference>
<evidence type="ECO:0000256" key="2">
    <source>
        <dbReference type="RuleBase" id="RU000363"/>
    </source>
</evidence>
<protein>
    <submittedName>
        <fullName evidence="3">SDR family oxidoreductase</fullName>
    </submittedName>
</protein>
<name>A0ABT3IKI8_9BACT</name>
<keyword evidence="4" id="KW-1185">Reference proteome</keyword>
<dbReference type="Pfam" id="PF00106">
    <property type="entry name" value="adh_short"/>
    <property type="match status" value="1"/>
</dbReference>
<dbReference type="PROSITE" id="PS00061">
    <property type="entry name" value="ADH_SHORT"/>
    <property type="match status" value="1"/>
</dbReference>
<dbReference type="Proteomes" id="UP001207742">
    <property type="component" value="Unassembled WGS sequence"/>
</dbReference>
<dbReference type="EMBL" id="JAPDNS010000001">
    <property type="protein sequence ID" value="MCW3484431.1"/>
    <property type="molecule type" value="Genomic_DNA"/>
</dbReference>
<dbReference type="RefSeq" id="WP_264730042.1">
    <property type="nucleotide sequence ID" value="NZ_JAPDNR010000001.1"/>
</dbReference>
<dbReference type="CDD" id="cd05233">
    <property type="entry name" value="SDR_c"/>
    <property type="match status" value="1"/>
</dbReference>
<comment type="caution">
    <text evidence="3">The sequence shown here is derived from an EMBL/GenBank/DDBJ whole genome shotgun (WGS) entry which is preliminary data.</text>
</comment>
<accession>A0ABT3IKI8</accession>
<dbReference type="InterPro" id="IPR002347">
    <property type="entry name" value="SDR_fam"/>
</dbReference>
<organism evidence="3 4">
    <name type="scientific">Chitinophaga nivalis</name>
    <dbReference type="NCBI Taxonomy" id="2991709"/>
    <lineage>
        <taxon>Bacteria</taxon>
        <taxon>Pseudomonadati</taxon>
        <taxon>Bacteroidota</taxon>
        <taxon>Chitinophagia</taxon>
        <taxon>Chitinophagales</taxon>
        <taxon>Chitinophagaceae</taxon>
        <taxon>Chitinophaga</taxon>
    </lineage>
</organism>
<dbReference type="InterPro" id="IPR036291">
    <property type="entry name" value="NAD(P)-bd_dom_sf"/>
</dbReference>